<evidence type="ECO:0000256" key="4">
    <source>
        <dbReference type="ARBA" id="ARBA00022989"/>
    </source>
</evidence>
<protein>
    <submittedName>
        <fullName evidence="9">PspC domain-containing protein</fullName>
    </submittedName>
</protein>
<dbReference type="PANTHER" id="PTHR33885:SF3">
    <property type="entry name" value="PHAGE SHOCK PROTEIN C"/>
    <property type="match status" value="1"/>
</dbReference>
<evidence type="ECO:0000259" key="8">
    <source>
        <dbReference type="Pfam" id="PF18917"/>
    </source>
</evidence>
<dbReference type="Proteomes" id="UP000665020">
    <property type="component" value="Chromosome"/>
</dbReference>
<dbReference type="Pfam" id="PF18917">
    <property type="entry name" value="LiaI-LiaF-like_TM1"/>
    <property type="match status" value="1"/>
</dbReference>
<keyword evidence="3 6" id="KW-0812">Transmembrane</keyword>
<keyword evidence="4 6" id="KW-1133">Transmembrane helix</keyword>
<comment type="subcellular location">
    <subcellularLocation>
        <location evidence="1">Cell membrane</location>
        <topology evidence="1">Single-pass membrane protein</topology>
    </subcellularLocation>
</comment>
<proteinExistence type="predicted"/>
<dbReference type="InterPro" id="IPR052027">
    <property type="entry name" value="PspC"/>
</dbReference>
<dbReference type="KEGG" id="ifn:GM661_16705"/>
<evidence type="ECO:0000256" key="3">
    <source>
        <dbReference type="ARBA" id="ARBA00022692"/>
    </source>
</evidence>
<keyword evidence="10" id="KW-1185">Reference proteome</keyword>
<gene>
    <name evidence="9" type="ORF">GM661_16705</name>
</gene>
<dbReference type="GO" id="GO:0005886">
    <property type="term" value="C:plasma membrane"/>
    <property type="evidence" value="ECO:0007669"/>
    <property type="project" value="UniProtKB-SubCell"/>
</dbReference>
<dbReference type="AlphaFoldDB" id="A0A8A7KIQ4"/>
<feature type="transmembrane region" description="Helical" evidence="6">
    <location>
        <begin position="97"/>
        <end position="117"/>
    </location>
</feature>
<evidence type="ECO:0000256" key="5">
    <source>
        <dbReference type="ARBA" id="ARBA00023136"/>
    </source>
</evidence>
<dbReference type="PANTHER" id="PTHR33885">
    <property type="entry name" value="PHAGE SHOCK PROTEIN C"/>
    <property type="match status" value="1"/>
</dbReference>
<organism evidence="9 10">
    <name type="scientific">Iocasia fonsfrigidae</name>
    <dbReference type="NCBI Taxonomy" id="2682810"/>
    <lineage>
        <taxon>Bacteria</taxon>
        <taxon>Bacillati</taxon>
        <taxon>Bacillota</taxon>
        <taxon>Clostridia</taxon>
        <taxon>Halanaerobiales</taxon>
        <taxon>Halanaerobiaceae</taxon>
        <taxon>Iocasia</taxon>
    </lineage>
</organism>
<evidence type="ECO:0000313" key="10">
    <source>
        <dbReference type="Proteomes" id="UP000665020"/>
    </source>
</evidence>
<sequence length="143" mass="16447">MAKKIYRSREDRIIGGVCGGIADYLALDPTWVRLALLVLFFTRGVGVMIYLLAWIIIPEKPEFNSQNEENFAEGDNHDDYVNVSTDGIQHKENNKRLLGILLMLIGLFFLLDNWLPYINWERFWPVIIIAAGIVLLIKGVREK</sequence>
<dbReference type="InterPro" id="IPR007168">
    <property type="entry name" value="Phageshock_PspC_N"/>
</dbReference>
<name>A0A8A7KIQ4_9FIRM</name>
<feature type="transmembrane region" description="Helical" evidence="6">
    <location>
        <begin position="123"/>
        <end position="140"/>
    </location>
</feature>
<feature type="domain" description="LiaI-LiaF-like transmembrane region" evidence="8">
    <location>
        <begin position="97"/>
        <end position="136"/>
    </location>
</feature>
<evidence type="ECO:0000256" key="2">
    <source>
        <dbReference type="ARBA" id="ARBA00022475"/>
    </source>
</evidence>
<dbReference type="RefSeq" id="WP_125986339.1">
    <property type="nucleotide sequence ID" value="NZ_CP046640.1"/>
</dbReference>
<dbReference type="InterPro" id="IPR043726">
    <property type="entry name" value="LiaI-LiaF-like_TM1"/>
</dbReference>
<dbReference type="EMBL" id="CP046640">
    <property type="protein sequence ID" value="QTL99469.1"/>
    <property type="molecule type" value="Genomic_DNA"/>
</dbReference>
<evidence type="ECO:0000259" key="7">
    <source>
        <dbReference type="Pfam" id="PF04024"/>
    </source>
</evidence>
<evidence type="ECO:0000256" key="6">
    <source>
        <dbReference type="SAM" id="Phobius"/>
    </source>
</evidence>
<feature type="transmembrane region" description="Helical" evidence="6">
    <location>
        <begin position="34"/>
        <end position="57"/>
    </location>
</feature>
<feature type="domain" description="Phage shock protein PspC N-terminal" evidence="7">
    <location>
        <begin position="3"/>
        <end position="60"/>
    </location>
</feature>
<evidence type="ECO:0000313" key="9">
    <source>
        <dbReference type="EMBL" id="QTL99469.1"/>
    </source>
</evidence>
<reference evidence="9" key="1">
    <citation type="submission" date="2019-12" db="EMBL/GenBank/DDBJ databases">
        <authorList>
            <person name="zhang j."/>
            <person name="sun C.M."/>
        </authorList>
    </citation>
    <scope>NUCLEOTIDE SEQUENCE</scope>
    <source>
        <strain evidence="9">NS-1</strain>
    </source>
</reference>
<evidence type="ECO:0000256" key="1">
    <source>
        <dbReference type="ARBA" id="ARBA00004162"/>
    </source>
</evidence>
<accession>A0A8A7KIQ4</accession>
<dbReference type="Pfam" id="PF04024">
    <property type="entry name" value="PspC"/>
    <property type="match status" value="1"/>
</dbReference>
<keyword evidence="5 6" id="KW-0472">Membrane</keyword>
<keyword evidence="2" id="KW-1003">Cell membrane</keyword>